<name>A0ABX7VWR6_9BACI</name>
<dbReference type="InterPro" id="IPR020139">
    <property type="entry name" value="DUF2642"/>
</dbReference>
<protein>
    <submittedName>
        <fullName evidence="1">DUF2642 domain-containing protein</fullName>
    </submittedName>
</protein>
<evidence type="ECO:0000313" key="1">
    <source>
        <dbReference type="EMBL" id="QTN01407.1"/>
    </source>
</evidence>
<dbReference type="Proteomes" id="UP000665043">
    <property type="component" value="Chromosome"/>
</dbReference>
<proteinExistence type="predicted"/>
<evidence type="ECO:0000313" key="2">
    <source>
        <dbReference type="Proteomes" id="UP000665043"/>
    </source>
</evidence>
<dbReference type="EMBL" id="CP046956">
    <property type="protein sequence ID" value="QTN01407.1"/>
    <property type="molecule type" value="Genomic_DNA"/>
</dbReference>
<reference evidence="1 2" key="1">
    <citation type="submission" date="2019-12" db="EMBL/GenBank/DDBJ databases">
        <title>The whole genome sequencing of a strain isolated from a Mars analog, Dalangtan Playa.</title>
        <authorList>
            <person name="Huang T."/>
        </authorList>
    </citation>
    <scope>NUCLEOTIDE SEQUENCE [LARGE SCALE GENOMIC DNA]</scope>
    <source>
        <strain evidence="1 2">DP4-553-S</strain>
    </source>
</reference>
<organism evidence="1 2">
    <name type="scientific">Sediminibacillus dalangtanensis</name>
    <dbReference type="NCBI Taxonomy" id="2729421"/>
    <lineage>
        <taxon>Bacteria</taxon>
        <taxon>Bacillati</taxon>
        <taxon>Bacillota</taxon>
        <taxon>Bacilli</taxon>
        <taxon>Bacillales</taxon>
        <taxon>Bacillaceae</taxon>
        <taxon>Sediminibacillus</taxon>
    </lineage>
</organism>
<sequence length="102" mass="11385">MLQPIVQPAYINQMPSPTTPVYSVPALPQPTQYMAPFDPVYIDHLSRHQGQQISVMTTAGKVEGLLSGVAVDHIQLNISKTRALHIRISQIVYFEGLPITYR</sequence>
<accession>A0ABX7VWR6</accession>
<dbReference type="Pfam" id="PF10842">
    <property type="entry name" value="DUF2642"/>
    <property type="match status" value="1"/>
</dbReference>
<keyword evidence="2" id="KW-1185">Reference proteome</keyword>
<gene>
    <name evidence="1" type="ORF">ERJ70_06205</name>
</gene>